<dbReference type="AlphaFoldDB" id="A0A147EQI9"/>
<keyword evidence="1" id="KW-0812">Transmembrane</keyword>
<dbReference type="RefSeq" id="WP_058593157.1">
    <property type="nucleotide sequence ID" value="NZ_LDRK01000015.1"/>
</dbReference>
<feature type="transmembrane region" description="Helical" evidence="1">
    <location>
        <begin position="21"/>
        <end position="38"/>
    </location>
</feature>
<comment type="caution">
    <text evidence="2">The sequence shown here is derived from an EMBL/GenBank/DDBJ whole genome shotgun (WGS) entry which is preliminary data.</text>
</comment>
<dbReference type="Pfam" id="PF11255">
    <property type="entry name" value="DUF3054"/>
    <property type="match status" value="1"/>
</dbReference>
<dbReference type="PATRIC" id="fig|1079994.3.peg.612"/>
<sequence length="140" mass="14181">MSAASGLRRRGGGASVSGRTVAIALAVDVVFVLLFAGIGRSSHARAETLLGLLGTAWPFLAGLGIAWLAVLAAGRPLAIVRTGLPVWAGAVVIGMLLRAATGAGTAPSFIVVTAVTLGVFLVGWRAIAALVLRLRARTSR</sequence>
<keyword evidence="1" id="KW-1133">Transmembrane helix</keyword>
<keyword evidence="1" id="KW-0472">Membrane</keyword>
<dbReference type="InterPro" id="IPR021414">
    <property type="entry name" value="DUF3054"/>
</dbReference>
<feature type="transmembrane region" description="Helical" evidence="1">
    <location>
        <begin position="109"/>
        <end position="132"/>
    </location>
</feature>
<feature type="transmembrane region" description="Helical" evidence="1">
    <location>
        <begin position="50"/>
        <end position="72"/>
    </location>
</feature>
<evidence type="ECO:0000256" key="1">
    <source>
        <dbReference type="SAM" id="Phobius"/>
    </source>
</evidence>
<feature type="transmembrane region" description="Helical" evidence="1">
    <location>
        <begin position="84"/>
        <end position="103"/>
    </location>
</feature>
<name>A0A147EQI9_9MICO</name>
<organism evidence="2 3">
    <name type="scientific">Leucobacter chromiiresistens</name>
    <dbReference type="NCBI Taxonomy" id="1079994"/>
    <lineage>
        <taxon>Bacteria</taxon>
        <taxon>Bacillati</taxon>
        <taxon>Actinomycetota</taxon>
        <taxon>Actinomycetes</taxon>
        <taxon>Micrococcales</taxon>
        <taxon>Microbacteriaceae</taxon>
        <taxon>Leucobacter</taxon>
    </lineage>
</organism>
<keyword evidence="3" id="KW-1185">Reference proteome</keyword>
<gene>
    <name evidence="2" type="ORF">NS354_03120</name>
</gene>
<evidence type="ECO:0000313" key="2">
    <source>
        <dbReference type="EMBL" id="KTR86743.1"/>
    </source>
</evidence>
<dbReference type="Proteomes" id="UP000070810">
    <property type="component" value="Unassembled WGS sequence"/>
</dbReference>
<reference evidence="2 3" key="1">
    <citation type="journal article" date="2016" name="Front. Microbiol.">
        <title>Genomic Resource of Rice Seed Associated Bacteria.</title>
        <authorList>
            <person name="Midha S."/>
            <person name="Bansal K."/>
            <person name="Sharma S."/>
            <person name="Kumar N."/>
            <person name="Patil P.P."/>
            <person name="Chaudhry V."/>
            <person name="Patil P.B."/>
        </authorList>
    </citation>
    <scope>NUCLEOTIDE SEQUENCE [LARGE SCALE GENOMIC DNA]</scope>
    <source>
        <strain evidence="2 3">NS354</strain>
    </source>
</reference>
<protein>
    <submittedName>
        <fullName evidence="2">Membrane protein</fullName>
    </submittedName>
</protein>
<evidence type="ECO:0000313" key="3">
    <source>
        <dbReference type="Proteomes" id="UP000070810"/>
    </source>
</evidence>
<dbReference type="EMBL" id="LDRK01000015">
    <property type="protein sequence ID" value="KTR86743.1"/>
    <property type="molecule type" value="Genomic_DNA"/>
</dbReference>
<accession>A0A147EQI9</accession>
<dbReference type="OrthoDB" id="3698172at2"/>
<proteinExistence type="predicted"/>